<evidence type="ECO:0000256" key="8">
    <source>
        <dbReference type="ARBA" id="ARBA00023012"/>
    </source>
</evidence>
<feature type="non-terminal residue" evidence="14">
    <location>
        <position position="297"/>
    </location>
</feature>
<dbReference type="GO" id="GO:0005524">
    <property type="term" value="F:ATP binding"/>
    <property type="evidence" value="ECO:0007669"/>
    <property type="project" value="UniProtKB-KW"/>
</dbReference>
<dbReference type="CDD" id="cd17546">
    <property type="entry name" value="REC_hyHK_CKI1_RcsC-like"/>
    <property type="match status" value="1"/>
</dbReference>
<dbReference type="InterPro" id="IPR011006">
    <property type="entry name" value="CheY-like_superfamily"/>
</dbReference>
<evidence type="ECO:0000313" key="14">
    <source>
        <dbReference type="EMBL" id="MTV42038.1"/>
    </source>
</evidence>
<dbReference type="Proteomes" id="UP000475582">
    <property type="component" value="Unassembled WGS sequence"/>
</dbReference>
<evidence type="ECO:0000256" key="5">
    <source>
        <dbReference type="ARBA" id="ARBA00022741"/>
    </source>
</evidence>
<dbReference type="Gene3D" id="1.20.120.160">
    <property type="entry name" value="HPT domain"/>
    <property type="match status" value="1"/>
</dbReference>
<keyword evidence="5" id="KW-0547">Nucleotide-binding</keyword>
<evidence type="ECO:0000256" key="7">
    <source>
        <dbReference type="ARBA" id="ARBA00022989"/>
    </source>
</evidence>
<evidence type="ECO:0000256" key="11">
    <source>
        <dbReference type="PROSITE-ProRule" id="PRU00169"/>
    </source>
</evidence>
<dbReference type="GO" id="GO:0000160">
    <property type="term" value="P:phosphorelay signal transduction system"/>
    <property type="evidence" value="ECO:0007669"/>
    <property type="project" value="UniProtKB-KW"/>
</dbReference>
<dbReference type="GO" id="GO:0004672">
    <property type="term" value="F:protein kinase activity"/>
    <property type="evidence" value="ECO:0007669"/>
    <property type="project" value="UniProtKB-ARBA"/>
</dbReference>
<feature type="modified residue" description="Phosphohistidine" evidence="10">
    <location>
        <position position="291"/>
    </location>
</feature>
<accession>A0A6L6PSK1</accession>
<gene>
    <name evidence="14" type="ORF">GM676_31335</name>
</gene>
<evidence type="ECO:0000256" key="2">
    <source>
        <dbReference type="ARBA" id="ARBA00022475"/>
    </source>
</evidence>
<dbReference type="PANTHER" id="PTHR45339">
    <property type="entry name" value="HYBRID SIGNAL TRANSDUCTION HISTIDINE KINASE J"/>
    <property type="match status" value="1"/>
</dbReference>
<dbReference type="AlphaFoldDB" id="A0A6L6PSK1"/>
<keyword evidence="8" id="KW-0902">Two-component regulatory system</keyword>
<dbReference type="SUPFAM" id="SSF47226">
    <property type="entry name" value="Histidine-containing phosphotransfer domain, HPT domain"/>
    <property type="match status" value="1"/>
</dbReference>
<dbReference type="OrthoDB" id="567977at2"/>
<evidence type="ECO:0000259" key="12">
    <source>
        <dbReference type="PROSITE" id="PS50110"/>
    </source>
</evidence>
<dbReference type="PANTHER" id="PTHR45339:SF1">
    <property type="entry name" value="HYBRID SIGNAL TRANSDUCTION HISTIDINE KINASE J"/>
    <property type="match status" value="1"/>
</dbReference>
<keyword evidence="3 11" id="KW-0597">Phosphoprotein</keyword>
<organism evidence="14 15">
    <name type="scientific">Duganella radicis</name>
    <dbReference type="NCBI Taxonomy" id="551988"/>
    <lineage>
        <taxon>Bacteria</taxon>
        <taxon>Pseudomonadati</taxon>
        <taxon>Pseudomonadota</taxon>
        <taxon>Betaproteobacteria</taxon>
        <taxon>Burkholderiales</taxon>
        <taxon>Oxalobacteraceae</taxon>
        <taxon>Telluria group</taxon>
        <taxon>Duganella</taxon>
    </lineage>
</organism>
<dbReference type="InterPro" id="IPR036641">
    <property type="entry name" value="HPT_dom_sf"/>
</dbReference>
<keyword evidence="7" id="KW-1133">Transmembrane helix</keyword>
<keyword evidence="6" id="KW-0067">ATP-binding</keyword>
<dbReference type="InterPro" id="IPR008207">
    <property type="entry name" value="Sig_transdc_His_kin_Hpt_dom"/>
</dbReference>
<reference evidence="14 15" key="1">
    <citation type="submission" date="2019-11" db="EMBL/GenBank/DDBJ databases">
        <title>Type strains purchased from KCTC, JCM and DSMZ.</title>
        <authorList>
            <person name="Lu H."/>
        </authorList>
    </citation>
    <scope>NUCLEOTIDE SEQUENCE [LARGE SCALE GENOMIC DNA]</scope>
    <source>
        <strain evidence="14 15">KCTC 22382</strain>
    </source>
</reference>
<comment type="subcellular location">
    <subcellularLocation>
        <location evidence="1">Cell membrane</location>
        <topology evidence="1">Multi-pass membrane protein</topology>
    </subcellularLocation>
</comment>
<feature type="domain" description="Response regulatory" evidence="12">
    <location>
        <begin position="94"/>
        <end position="214"/>
    </location>
</feature>
<keyword evidence="4" id="KW-0812">Transmembrane</keyword>
<keyword evidence="15" id="KW-1185">Reference proteome</keyword>
<comment type="caution">
    <text evidence="14">The sequence shown here is derived from an EMBL/GenBank/DDBJ whole genome shotgun (WGS) entry which is preliminary data.</text>
</comment>
<dbReference type="EMBL" id="WNKY01000122">
    <property type="protein sequence ID" value="MTV42038.1"/>
    <property type="molecule type" value="Genomic_DNA"/>
</dbReference>
<dbReference type="GO" id="GO:0005886">
    <property type="term" value="C:plasma membrane"/>
    <property type="evidence" value="ECO:0007669"/>
    <property type="project" value="UniProtKB-SubCell"/>
</dbReference>
<evidence type="ECO:0000256" key="10">
    <source>
        <dbReference type="PROSITE-ProRule" id="PRU00110"/>
    </source>
</evidence>
<keyword evidence="9" id="KW-0472">Membrane</keyword>
<evidence type="ECO:0000256" key="6">
    <source>
        <dbReference type="ARBA" id="ARBA00022840"/>
    </source>
</evidence>
<dbReference type="RefSeq" id="WP_155468468.1">
    <property type="nucleotide sequence ID" value="NZ_WNKY01000122.1"/>
</dbReference>
<evidence type="ECO:0000256" key="9">
    <source>
        <dbReference type="ARBA" id="ARBA00023136"/>
    </source>
</evidence>
<dbReference type="SMART" id="SM00448">
    <property type="entry name" value="REC"/>
    <property type="match status" value="1"/>
</dbReference>
<dbReference type="PROSITE" id="PS50894">
    <property type="entry name" value="HPT"/>
    <property type="match status" value="1"/>
</dbReference>
<dbReference type="PROSITE" id="PS50110">
    <property type="entry name" value="RESPONSE_REGULATORY"/>
    <property type="match status" value="1"/>
</dbReference>
<evidence type="ECO:0000256" key="4">
    <source>
        <dbReference type="ARBA" id="ARBA00022692"/>
    </source>
</evidence>
<evidence type="ECO:0000256" key="1">
    <source>
        <dbReference type="ARBA" id="ARBA00004651"/>
    </source>
</evidence>
<sequence>LAAPGVRCDLLLADAGLAGLDGVLAAARALPACRLALLTNLTESDPSLTPAGADAVLVKPATRAGMAALLLQLFAPERPGGGQRPAAPQFPGVRILLVEDHPINQEIAVALLQACAIEVELAVNGRDAIDCLRADDAARRYQLVFMDLHMPELDGHAATLQLRQDPRLAALPIIAMTANALPEEWQRCKREGFNDRISKPLIPAALHRLLQQYLPASGHAVAGARAASVAMALPDTVPGLDLAQARASVNGNEALLLKVLRWFRRDEQDCAARIRAALERGDHAAALRHAHALRGLA</sequence>
<evidence type="ECO:0000313" key="15">
    <source>
        <dbReference type="Proteomes" id="UP000475582"/>
    </source>
</evidence>
<proteinExistence type="predicted"/>
<feature type="modified residue" description="4-aspartylphosphate" evidence="11">
    <location>
        <position position="147"/>
    </location>
</feature>
<keyword evidence="2" id="KW-1003">Cell membrane</keyword>
<dbReference type="SUPFAM" id="SSF52172">
    <property type="entry name" value="CheY-like"/>
    <property type="match status" value="1"/>
</dbReference>
<dbReference type="InterPro" id="IPR001789">
    <property type="entry name" value="Sig_transdc_resp-reg_receiver"/>
</dbReference>
<name>A0A6L6PSK1_9BURK</name>
<dbReference type="Gene3D" id="3.40.50.2300">
    <property type="match status" value="1"/>
</dbReference>
<evidence type="ECO:0000259" key="13">
    <source>
        <dbReference type="PROSITE" id="PS50894"/>
    </source>
</evidence>
<dbReference type="Pfam" id="PF00072">
    <property type="entry name" value="Response_reg"/>
    <property type="match status" value="1"/>
</dbReference>
<evidence type="ECO:0000256" key="3">
    <source>
        <dbReference type="ARBA" id="ARBA00022553"/>
    </source>
</evidence>
<feature type="non-terminal residue" evidence="14">
    <location>
        <position position="1"/>
    </location>
</feature>
<feature type="domain" description="HPt" evidence="13">
    <location>
        <begin position="252"/>
        <end position="297"/>
    </location>
</feature>
<protein>
    <submittedName>
        <fullName evidence="14">Response regulator</fullName>
    </submittedName>
</protein>